<keyword evidence="5 7" id="KW-1133">Transmembrane helix</keyword>
<feature type="transmembrane region" description="Helical" evidence="7">
    <location>
        <begin position="189"/>
        <end position="207"/>
    </location>
</feature>
<organism evidence="9 10">
    <name type="scientific">Waterburya agarophytonicola KI4</name>
    <dbReference type="NCBI Taxonomy" id="2874699"/>
    <lineage>
        <taxon>Bacteria</taxon>
        <taxon>Bacillati</taxon>
        <taxon>Cyanobacteriota</taxon>
        <taxon>Cyanophyceae</taxon>
        <taxon>Pleurocapsales</taxon>
        <taxon>Hyellaceae</taxon>
        <taxon>Waterburya</taxon>
        <taxon>Waterburya agarophytonicola</taxon>
    </lineage>
</organism>
<feature type="transmembrane region" description="Helical" evidence="7">
    <location>
        <begin position="49"/>
        <end position="69"/>
    </location>
</feature>
<evidence type="ECO:0000256" key="7">
    <source>
        <dbReference type="SAM" id="Phobius"/>
    </source>
</evidence>
<keyword evidence="10" id="KW-1185">Reference proteome</keyword>
<comment type="subcellular location">
    <subcellularLocation>
        <location evidence="1">Cell membrane</location>
        <topology evidence="1">Multi-pass membrane protein</topology>
    </subcellularLocation>
</comment>
<keyword evidence="4 7" id="KW-0812">Transmembrane</keyword>
<feature type="transmembrane region" description="Helical" evidence="7">
    <location>
        <begin position="164"/>
        <end position="183"/>
    </location>
</feature>
<reference evidence="9" key="1">
    <citation type="journal article" date="2021" name="Antonie Van Leeuwenhoek">
        <title>Draft genome and description of Waterburya agarophytonicola gen. nov. sp. nov. (Pleurocapsales, Cyanobacteria): a seaweed symbiont.</title>
        <authorList>
            <person name="Bonthond G."/>
            <person name="Shalygin S."/>
            <person name="Bayer T."/>
            <person name="Weinberger F."/>
        </authorList>
    </citation>
    <scope>NUCLEOTIDE SEQUENCE</scope>
    <source>
        <strain evidence="9">KI4</strain>
    </source>
</reference>
<dbReference type="Pfam" id="PF01757">
    <property type="entry name" value="Acyl_transf_3"/>
    <property type="match status" value="1"/>
</dbReference>
<evidence type="ECO:0000313" key="10">
    <source>
        <dbReference type="Proteomes" id="UP000729733"/>
    </source>
</evidence>
<protein>
    <submittedName>
        <fullName evidence="9">Acyltransferase</fullName>
    </submittedName>
</protein>
<gene>
    <name evidence="9" type="ORF">I4641_00040</name>
</gene>
<dbReference type="InterPro" id="IPR002656">
    <property type="entry name" value="Acyl_transf_3_dom"/>
</dbReference>
<accession>A0A964BL39</accession>
<comment type="caution">
    <text evidence="9">The sequence shown here is derived from an EMBL/GenBank/DDBJ whole genome shotgun (WGS) entry which is preliminary data.</text>
</comment>
<dbReference type="GO" id="GO:0005886">
    <property type="term" value="C:plasma membrane"/>
    <property type="evidence" value="ECO:0007669"/>
    <property type="project" value="UniProtKB-SubCell"/>
</dbReference>
<feature type="domain" description="Acyltransferase 3" evidence="8">
    <location>
        <begin position="13"/>
        <end position="339"/>
    </location>
</feature>
<dbReference type="PANTHER" id="PTHR40074">
    <property type="entry name" value="O-ACETYLTRANSFERASE WECH"/>
    <property type="match status" value="1"/>
</dbReference>
<name>A0A964BL39_9CYAN</name>
<keyword evidence="3" id="KW-1003">Cell membrane</keyword>
<evidence type="ECO:0000256" key="4">
    <source>
        <dbReference type="ARBA" id="ARBA00022692"/>
    </source>
</evidence>
<dbReference type="Proteomes" id="UP000729733">
    <property type="component" value="Unassembled WGS sequence"/>
</dbReference>
<feature type="transmembrane region" description="Helical" evidence="7">
    <location>
        <begin position="89"/>
        <end position="107"/>
    </location>
</feature>
<dbReference type="EMBL" id="JADWDC010000001">
    <property type="protein sequence ID" value="MCC0175369.1"/>
    <property type="molecule type" value="Genomic_DNA"/>
</dbReference>
<keyword evidence="9" id="KW-0012">Acyltransferase</keyword>
<evidence type="ECO:0000256" key="2">
    <source>
        <dbReference type="ARBA" id="ARBA00007400"/>
    </source>
</evidence>
<evidence type="ECO:0000256" key="5">
    <source>
        <dbReference type="ARBA" id="ARBA00022989"/>
    </source>
</evidence>
<dbReference type="PANTHER" id="PTHR40074:SF2">
    <property type="entry name" value="O-ACETYLTRANSFERASE WECH"/>
    <property type="match status" value="1"/>
</dbReference>
<evidence type="ECO:0000256" key="1">
    <source>
        <dbReference type="ARBA" id="ARBA00004651"/>
    </source>
</evidence>
<feature type="transmembrane region" description="Helical" evidence="7">
    <location>
        <begin position="17"/>
        <end position="37"/>
    </location>
</feature>
<dbReference type="RefSeq" id="WP_229638369.1">
    <property type="nucleotide sequence ID" value="NZ_JADWDC010000001.1"/>
</dbReference>
<feature type="transmembrane region" description="Helical" evidence="7">
    <location>
        <begin position="127"/>
        <end position="152"/>
    </location>
</feature>
<evidence type="ECO:0000313" key="9">
    <source>
        <dbReference type="EMBL" id="MCC0175369.1"/>
    </source>
</evidence>
<feature type="transmembrane region" description="Helical" evidence="7">
    <location>
        <begin position="219"/>
        <end position="240"/>
    </location>
</feature>
<evidence type="ECO:0000259" key="8">
    <source>
        <dbReference type="Pfam" id="PF01757"/>
    </source>
</evidence>
<feature type="transmembrane region" description="Helical" evidence="7">
    <location>
        <begin position="321"/>
        <end position="342"/>
    </location>
</feature>
<sequence>MIVVSPPQKKFLNSINYFRGIAIIIIVAAHSYGIANWNVYQDPTLFEKFFYALNLNGSVFFMFISGFLYNHIFYPRFNYKKFMIKKAKYVLIPYLVCSILPILYAVFIDIEGGFLLDSLKDKPTLAILWFLATGRAVYAYWYIPMIILIFAISPLINAIIKSKYLIYITLGLIPISMLVHRPIHNTNPVHSLVYFLPIYLLGIYSSINQKKIYAFLKSNQVKITILFLAIALGLIQVLIFNVHGNFSKGFWSITVPDVNLLQKILLCFLLMSVLDKYEDTDITAMKKTAETSFAIYFIHPFLLKPITKLVRSLELGIQGNILTLIVATFLVVIVSIAIAHLLKLVFKGNSRYIIGW</sequence>
<dbReference type="AlphaFoldDB" id="A0A964BL39"/>
<dbReference type="GO" id="GO:0009246">
    <property type="term" value="P:enterobacterial common antigen biosynthetic process"/>
    <property type="evidence" value="ECO:0007669"/>
    <property type="project" value="TreeGrafter"/>
</dbReference>
<proteinExistence type="inferred from homology"/>
<keyword evidence="6 7" id="KW-0472">Membrane</keyword>
<dbReference type="GO" id="GO:0016413">
    <property type="term" value="F:O-acetyltransferase activity"/>
    <property type="evidence" value="ECO:0007669"/>
    <property type="project" value="TreeGrafter"/>
</dbReference>
<evidence type="ECO:0000256" key="6">
    <source>
        <dbReference type="ARBA" id="ARBA00023136"/>
    </source>
</evidence>
<evidence type="ECO:0000256" key="3">
    <source>
        <dbReference type="ARBA" id="ARBA00022475"/>
    </source>
</evidence>
<keyword evidence="9" id="KW-0808">Transferase</keyword>
<comment type="similarity">
    <text evidence="2">Belongs to the acyltransferase 3 family.</text>
</comment>